<dbReference type="PROSITE" id="PS50076">
    <property type="entry name" value="DNAJ_2"/>
    <property type="match status" value="1"/>
</dbReference>
<proteinExistence type="predicted"/>
<protein>
    <submittedName>
        <fullName evidence="2">J domain-containing protein</fullName>
    </submittedName>
</protein>
<accession>A0ABS5SF30</accession>
<keyword evidence="3" id="KW-1185">Reference proteome</keyword>
<evidence type="ECO:0000313" key="2">
    <source>
        <dbReference type="EMBL" id="MBT0653962.1"/>
    </source>
</evidence>
<evidence type="ECO:0000313" key="3">
    <source>
        <dbReference type="Proteomes" id="UP000756860"/>
    </source>
</evidence>
<dbReference type="InterPro" id="IPR001623">
    <property type="entry name" value="DnaJ_domain"/>
</dbReference>
<sequence length="96" mass="11690">MTYDELTRALALFDLPLRVTLRQIKNRHRELVRRYHPDGGEVDDPERIRAINAAYRIIRDYVENYRYSFAEDEFYEQNPDERLRRQFADAPLWGSR</sequence>
<dbReference type="Gene3D" id="1.10.287.110">
    <property type="entry name" value="DnaJ domain"/>
    <property type="match status" value="1"/>
</dbReference>
<evidence type="ECO:0000259" key="1">
    <source>
        <dbReference type="PROSITE" id="PS50076"/>
    </source>
</evidence>
<dbReference type="CDD" id="cd06257">
    <property type="entry name" value="DnaJ"/>
    <property type="match status" value="1"/>
</dbReference>
<name>A0ABS5SF30_9BACT</name>
<dbReference type="InterPro" id="IPR036869">
    <property type="entry name" value="J_dom_sf"/>
</dbReference>
<comment type="caution">
    <text evidence="2">The sequence shown here is derived from an EMBL/GenBank/DDBJ whole genome shotgun (WGS) entry which is preliminary data.</text>
</comment>
<reference evidence="2 3" key="1">
    <citation type="submission" date="2021-05" db="EMBL/GenBank/DDBJ databases">
        <title>The draft genome of Geobacter luticola JCM 17780.</title>
        <authorList>
            <person name="Xu Z."/>
            <person name="Masuda Y."/>
            <person name="Itoh H."/>
            <person name="Senoo K."/>
        </authorList>
    </citation>
    <scope>NUCLEOTIDE SEQUENCE [LARGE SCALE GENOMIC DNA]</scope>
    <source>
        <strain evidence="2 3">JCM 17780</strain>
    </source>
</reference>
<dbReference type="SMART" id="SM00271">
    <property type="entry name" value="DnaJ"/>
    <property type="match status" value="1"/>
</dbReference>
<feature type="domain" description="J" evidence="1">
    <location>
        <begin position="5"/>
        <end position="79"/>
    </location>
</feature>
<dbReference type="Pfam" id="PF00226">
    <property type="entry name" value="DnaJ"/>
    <property type="match status" value="1"/>
</dbReference>
<dbReference type="Proteomes" id="UP000756860">
    <property type="component" value="Unassembled WGS sequence"/>
</dbReference>
<gene>
    <name evidence="2" type="ORF">KI810_12910</name>
</gene>
<dbReference type="EMBL" id="JAHCVK010000006">
    <property type="protein sequence ID" value="MBT0653962.1"/>
    <property type="molecule type" value="Genomic_DNA"/>
</dbReference>
<dbReference type="SUPFAM" id="SSF46565">
    <property type="entry name" value="Chaperone J-domain"/>
    <property type="match status" value="1"/>
</dbReference>
<organism evidence="2 3">
    <name type="scientific">Geomobilimonas luticola</name>
    <dbReference type="NCBI Taxonomy" id="1114878"/>
    <lineage>
        <taxon>Bacteria</taxon>
        <taxon>Pseudomonadati</taxon>
        <taxon>Thermodesulfobacteriota</taxon>
        <taxon>Desulfuromonadia</taxon>
        <taxon>Geobacterales</taxon>
        <taxon>Geobacteraceae</taxon>
        <taxon>Geomobilimonas</taxon>
    </lineage>
</organism>
<dbReference type="RefSeq" id="WP_214175967.1">
    <property type="nucleotide sequence ID" value="NZ_JAHCVK010000006.1"/>
</dbReference>